<name>A0A382AM40_9ZZZZ</name>
<dbReference type="SUPFAM" id="SSF56003">
    <property type="entry name" value="Molybdenum cofactor-binding domain"/>
    <property type="match status" value="1"/>
</dbReference>
<feature type="non-terminal residue" evidence="4">
    <location>
        <position position="1"/>
    </location>
</feature>
<dbReference type="InterPro" id="IPR037165">
    <property type="entry name" value="AldOxase/xan_DH_Mopterin-bd_sf"/>
</dbReference>
<keyword evidence="1" id="KW-0500">Molybdenum</keyword>
<proteinExistence type="predicted"/>
<dbReference type="GO" id="GO:0005506">
    <property type="term" value="F:iron ion binding"/>
    <property type="evidence" value="ECO:0007669"/>
    <property type="project" value="InterPro"/>
</dbReference>
<dbReference type="Gene3D" id="3.30.365.10">
    <property type="entry name" value="Aldehyde oxidase/xanthine dehydrogenase, molybdopterin binding domain"/>
    <property type="match status" value="4"/>
</dbReference>
<reference evidence="4" key="1">
    <citation type="submission" date="2018-05" db="EMBL/GenBank/DDBJ databases">
        <authorList>
            <person name="Lanie J.A."/>
            <person name="Ng W.-L."/>
            <person name="Kazmierczak K.M."/>
            <person name="Andrzejewski T.M."/>
            <person name="Davidsen T.M."/>
            <person name="Wayne K.J."/>
            <person name="Tettelin H."/>
            <person name="Glass J.I."/>
            <person name="Rusch D."/>
            <person name="Podicherti R."/>
            <person name="Tsui H.-C.T."/>
            <person name="Winkler M.E."/>
        </authorList>
    </citation>
    <scope>NUCLEOTIDE SEQUENCE</scope>
</reference>
<feature type="domain" description="Aldehyde oxidase/xanthine dehydrogenase second molybdopterin binding" evidence="3">
    <location>
        <begin position="237"/>
        <end position="484"/>
    </location>
</feature>
<organism evidence="4">
    <name type="scientific">marine metagenome</name>
    <dbReference type="NCBI Taxonomy" id="408172"/>
    <lineage>
        <taxon>unclassified sequences</taxon>
        <taxon>metagenomes</taxon>
        <taxon>ecological metagenomes</taxon>
    </lineage>
</organism>
<dbReference type="InterPro" id="IPR008274">
    <property type="entry name" value="AldOxase/xan_DH_MoCoBD1"/>
</dbReference>
<evidence type="ECO:0000313" key="4">
    <source>
        <dbReference type="EMBL" id="SVB02600.1"/>
    </source>
</evidence>
<evidence type="ECO:0000256" key="1">
    <source>
        <dbReference type="ARBA" id="ARBA00022505"/>
    </source>
</evidence>
<dbReference type="GO" id="GO:0016491">
    <property type="term" value="F:oxidoreductase activity"/>
    <property type="evidence" value="ECO:0007669"/>
    <property type="project" value="InterPro"/>
</dbReference>
<feature type="domain" description="Aldehyde oxidase/xanthine dehydrogenase first molybdopterin binding" evidence="2">
    <location>
        <begin position="2"/>
        <end position="201"/>
    </location>
</feature>
<evidence type="ECO:0000259" key="3">
    <source>
        <dbReference type="Pfam" id="PF20256"/>
    </source>
</evidence>
<gene>
    <name evidence="4" type="ORF">METZ01_LOCUS155454</name>
</gene>
<dbReference type="PANTHER" id="PTHR11908">
    <property type="entry name" value="XANTHINE DEHYDROGENASE"/>
    <property type="match status" value="1"/>
</dbReference>
<dbReference type="EMBL" id="UINC01025982">
    <property type="protein sequence ID" value="SVB02600.1"/>
    <property type="molecule type" value="Genomic_DNA"/>
</dbReference>
<dbReference type="AlphaFoldDB" id="A0A382AM40"/>
<dbReference type="InterPro" id="IPR046867">
    <property type="entry name" value="AldOxase/xan_DH_MoCoBD2"/>
</dbReference>
<protein>
    <submittedName>
        <fullName evidence="4">Uncharacterized protein</fullName>
    </submittedName>
</protein>
<evidence type="ECO:0000259" key="2">
    <source>
        <dbReference type="Pfam" id="PF02738"/>
    </source>
</evidence>
<dbReference type="Pfam" id="PF20256">
    <property type="entry name" value="MoCoBD_2"/>
    <property type="match status" value="1"/>
</dbReference>
<sequence length="553" mass="58405">HQGYIEPQNASALWNADGNITIWTSTQGAFTARDAIAGILDVPVSKIKVVPMEIGGGFGGKIPVYLEPLAALLSQKTGQPVKMIMARDEVFQCTGPTSGTNIKVKIGATKDGKLVAADAYLAYEAGAYPGAMVGAGAQCIFAPYDIENMKVDGYDVVVNKPKTAAYRAPAAPNAAFAGEAVIDEIAQKLGMDPIEFRLLNASKEGTRRVDGPIFPKVGNIECLEAARNSDQYKSKLEGPHRGRGIASGFWFNIGLQSSCSIGVNDDGTITLVEGSTDIGGSRASIAMQAAEVLGIAAEDVRPSVGDTDSVGYTFLTGGSRTTFATGWAAHDCAQDVVQKMIERAATIWDISIENVEFADGEFQHKSDPALKMTFKELAGKLNGSGGPISSQVSVDPKGAGGAFSTHIVDVEVDPETGKVTILDYTAIQDAGKAIHPSYVEGQMQGAVVQGIGWALNEEYYFNQDGQMANSSFLDYRMPTSLDLPMISTIIVEVANPGHPYGVRGVGEVPIVPPMAAIANAIHNAMGIRMNQLPMSPGVILEALWEKDGQQAAD</sequence>
<dbReference type="Pfam" id="PF02738">
    <property type="entry name" value="MoCoBD_1"/>
    <property type="match status" value="1"/>
</dbReference>
<accession>A0A382AM40</accession>
<dbReference type="InterPro" id="IPR016208">
    <property type="entry name" value="Ald_Oxase/xanthine_DH-like"/>
</dbReference>
<dbReference type="PANTHER" id="PTHR11908:SF132">
    <property type="entry name" value="ALDEHYDE OXIDASE 1-RELATED"/>
    <property type="match status" value="1"/>
</dbReference>